<dbReference type="Proteomes" id="UP000076584">
    <property type="component" value="Unassembled WGS sequence"/>
</dbReference>
<evidence type="ECO:0000313" key="4">
    <source>
        <dbReference type="EMBL" id="KZL83585.1"/>
    </source>
</evidence>
<dbReference type="OrthoDB" id="6777263at2759"/>
<dbReference type="Gene3D" id="3.40.980.10">
    <property type="entry name" value="MoaB/Mog-like domain"/>
    <property type="match status" value="1"/>
</dbReference>
<dbReference type="GO" id="GO:0005524">
    <property type="term" value="F:ATP binding"/>
    <property type="evidence" value="ECO:0007669"/>
    <property type="project" value="UniProtKB-UniRule"/>
</dbReference>
<keyword evidence="3" id="KW-0479">Metal-binding</keyword>
<organism evidence="4 5">
    <name type="scientific">Colletotrichum incanum</name>
    <name type="common">Soybean anthracnose fungus</name>
    <dbReference type="NCBI Taxonomy" id="1573173"/>
    <lineage>
        <taxon>Eukaryota</taxon>
        <taxon>Fungi</taxon>
        <taxon>Dikarya</taxon>
        <taxon>Ascomycota</taxon>
        <taxon>Pezizomycotina</taxon>
        <taxon>Sordariomycetes</taxon>
        <taxon>Hypocreomycetidae</taxon>
        <taxon>Glomerellales</taxon>
        <taxon>Glomerellaceae</taxon>
        <taxon>Colletotrichum</taxon>
        <taxon>Colletotrichum spaethianum species complex</taxon>
    </lineage>
</organism>
<keyword evidence="3" id="KW-0460">Magnesium</keyword>
<evidence type="ECO:0000256" key="3">
    <source>
        <dbReference type="RuleBase" id="RU365090"/>
    </source>
</evidence>
<dbReference type="GO" id="GO:0061599">
    <property type="term" value="F:molybdopterin molybdotransferase activity"/>
    <property type="evidence" value="ECO:0007669"/>
    <property type="project" value="UniProtKB-UniRule"/>
</dbReference>
<gene>
    <name evidence="4" type="ORF">CI238_06006</name>
</gene>
<dbReference type="GO" id="GO:0046872">
    <property type="term" value="F:metal ion binding"/>
    <property type="evidence" value="ECO:0007669"/>
    <property type="project" value="UniProtKB-UniRule"/>
</dbReference>
<dbReference type="CDD" id="cd00887">
    <property type="entry name" value="MoeA"/>
    <property type="match status" value="1"/>
</dbReference>
<dbReference type="PANTHER" id="PTHR10192:SF30">
    <property type="entry name" value="MOLYBDOPTERIN ADENYLYLTRANSFERASE"/>
    <property type="match status" value="1"/>
</dbReference>
<comment type="caution">
    <text evidence="4">The sequence shown here is derived from an EMBL/GenBank/DDBJ whole genome shotgun (WGS) entry which is preliminary data.</text>
</comment>
<comment type="similarity">
    <text evidence="1">In the C-terminal section; belongs to the MoeA family.</text>
</comment>
<dbReference type="Gene3D" id="2.170.190.11">
    <property type="entry name" value="Molybdopterin biosynthesis moea protein, domain 3"/>
    <property type="match status" value="1"/>
</dbReference>
<dbReference type="STRING" id="1573173.A0A161W8L2"/>
<comment type="catalytic activity">
    <reaction evidence="3">
        <text>molybdopterin + ATP + H(+) = adenylyl-molybdopterin + diphosphate</text>
        <dbReference type="Rhea" id="RHEA:31331"/>
        <dbReference type="ChEBI" id="CHEBI:15378"/>
        <dbReference type="ChEBI" id="CHEBI:30616"/>
        <dbReference type="ChEBI" id="CHEBI:33019"/>
        <dbReference type="ChEBI" id="CHEBI:58698"/>
        <dbReference type="ChEBI" id="CHEBI:62727"/>
    </reaction>
</comment>
<dbReference type="InterPro" id="IPR036688">
    <property type="entry name" value="MoeA_C_domain_IV_sf"/>
</dbReference>
<proteinExistence type="inferred from homology"/>
<dbReference type="AlphaFoldDB" id="A0A161W8L2"/>
<dbReference type="SMART" id="SM00852">
    <property type="entry name" value="MoCF_biosynth"/>
    <property type="match status" value="1"/>
</dbReference>
<dbReference type="GO" id="GO:0005829">
    <property type="term" value="C:cytosol"/>
    <property type="evidence" value="ECO:0007669"/>
    <property type="project" value="TreeGrafter"/>
</dbReference>
<dbReference type="Pfam" id="PF03453">
    <property type="entry name" value="MoeA_N"/>
    <property type="match status" value="1"/>
</dbReference>
<dbReference type="PANTHER" id="PTHR10192">
    <property type="entry name" value="MOLYBDOPTERIN BIOSYNTHESIS PROTEIN"/>
    <property type="match status" value="1"/>
</dbReference>
<dbReference type="EMBL" id="LFIW01001090">
    <property type="protein sequence ID" value="KZL83585.1"/>
    <property type="molecule type" value="Genomic_DNA"/>
</dbReference>
<dbReference type="EC" id="2.7.7.75" evidence="2"/>
<comment type="function">
    <text evidence="3">Catalyzes two steps in the biosynthesis of the molybdenum cofactor. In the first step, molybdopterin is adenylated. Subsequently, molybdate is inserted into adenylated molybdopterin and AMP is released.</text>
</comment>
<dbReference type="InterPro" id="IPR036135">
    <property type="entry name" value="MoeA_linker/N_sf"/>
</dbReference>
<dbReference type="SUPFAM" id="SSF63882">
    <property type="entry name" value="MoeA N-terminal region -like"/>
    <property type="match status" value="1"/>
</dbReference>
<comment type="similarity">
    <text evidence="3">Belongs to the MoeA family.</text>
</comment>
<keyword evidence="3" id="KW-0501">Molybdenum cofactor biosynthesis</keyword>
<comment type="pathway">
    <text evidence="3">Cofactor biosynthesis; molybdopterin biosynthesis.</text>
</comment>
<protein>
    <recommendedName>
        <fullName evidence="2">molybdopterin adenylyltransferase</fullName>
        <ecNumber evidence="2">2.7.7.75</ecNumber>
    </recommendedName>
</protein>
<dbReference type="InterPro" id="IPR001453">
    <property type="entry name" value="MoaB/Mog_dom"/>
</dbReference>
<accession>A0A161W8L2</accession>
<dbReference type="Gene3D" id="3.90.105.10">
    <property type="entry name" value="Molybdopterin biosynthesis moea protein, domain 2"/>
    <property type="match status" value="1"/>
</dbReference>
<comment type="cofactor">
    <cofactor evidence="3">
        <name>Mg(2+)</name>
        <dbReference type="ChEBI" id="CHEBI:18420"/>
    </cofactor>
</comment>
<comment type="catalytic activity">
    <reaction evidence="3">
        <text>adenylyl-molybdopterin + molybdate = Mo-molybdopterin + AMP + H(+)</text>
        <dbReference type="Rhea" id="RHEA:35047"/>
        <dbReference type="ChEBI" id="CHEBI:15378"/>
        <dbReference type="ChEBI" id="CHEBI:36264"/>
        <dbReference type="ChEBI" id="CHEBI:62727"/>
        <dbReference type="ChEBI" id="CHEBI:71302"/>
        <dbReference type="ChEBI" id="CHEBI:456215"/>
    </reaction>
</comment>
<keyword evidence="3" id="KW-0500">Molybdenum</keyword>
<dbReference type="InterPro" id="IPR005110">
    <property type="entry name" value="MoeA_linker/N"/>
</dbReference>
<keyword evidence="5" id="KW-1185">Reference proteome</keyword>
<evidence type="ECO:0000313" key="5">
    <source>
        <dbReference type="Proteomes" id="UP000076584"/>
    </source>
</evidence>
<dbReference type="Pfam" id="PF00994">
    <property type="entry name" value="MoCF_biosynth"/>
    <property type="match status" value="1"/>
</dbReference>
<reference evidence="4 5" key="1">
    <citation type="submission" date="2015-06" db="EMBL/GenBank/DDBJ databases">
        <title>Survival trade-offs in plant roots during colonization by closely related pathogenic and mutualistic fungi.</title>
        <authorList>
            <person name="Hacquard S."/>
            <person name="Kracher B."/>
            <person name="Hiruma K."/>
            <person name="Weinman A."/>
            <person name="Muench P."/>
            <person name="Garrido Oter R."/>
            <person name="Ver Loren van Themaat E."/>
            <person name="Dallerey J.-F."/>
            <person name="Damm U."/>
            <person name="Henrissat B."/>
            <person name="Lespinet O."/>
            <person name="Thon M."/>
            <person name="Kemen E."/>
            <person name="McHardy A.C."/>
            <person name="Schulze-Lefert P."/>
            <person name="O'Connell R.J."/>
        </authorList>
    </citation>
    <scope>NUCLEOTIDE SEQUENCE [LARGE SCALE GENOMIC DNA]</scope>
    <source>
        <strain evidence="4 5">MAFF 238704</strain>
    </source>
</reference>
<dbReference type="UniPathway" id="UPA00344"/>
<evidence type="ECO:0000256" key="1">
    <source>
        <dbReference type="ARBA" id="ARBA00008339"/>
    </source>
</evidence>
<evidence type="ECO:0000256" key="2">
    <source>
        <dbReference type="ARBA" id="ARBA00012509"/>
    </source>
</evidence>
<name>A0A161W8L2_COLIC</name>
<dbReference type="NCBIfam" id="TIGR00177">
    <property type="entry name" value="molyb_syn"/>
    <property type="match status" value="1"/>
</dbReference>
<keyword evidence="3" id="KW-0808">Transferase</keyword>
<dbReference type="GO" id="GO:0061598">
    <property type="term" value="F:molybdopterin adenylyltransferase activity"/>
    <property type="evidence" value="ECO:0007669"/>
    <property type="project" value="UniProtKB-UniRule"/>
</dbReference>
<sequence length="447" mass="47461">MTSYDAAVDILQKTVEELQALNERDGNETWEEVCLMDAVGRVAAAEVASPTATPQFDTSAMDGYAVCSEAATLASPERPLLLKVCGTIAAGDEPMELNEGVFRDSAEPCLEIMTGGIFPKVTGTSKQFDACVRVEDTAVVSAANTPERAIIITKPVPPNANRRPAGCDIQLGERIIKKGDNVSSSHIMPLASVGVSKIQVLKKPRVAVWSTGKELVSGNASSIPDVNGPFLVAALREAGAEPTFLGTLHDQEDAVRGALQETIDGGLFDMVLTTGGVSVGKYDFVASSLSDLGAKIHFHGVAMRPGHPVLFAQVPAQSRHLPVFGLPGNPGATAACFKFLVAPFLRSWQHQTAETPIMAKCLEDPSSNGQRKKATSPGIPPTTLFRHGIMRQSQDGDVIVEFNKQQSPAKLGPFINANCWVQLGGHSQGSWPKGHVPCYPMTGHAAF</sequence>
<dbReference type="InterPro" id="IPR038987">
    <property type="entry name" value="MoeA-like"/>
</dbReference>
<dbReference type="InterPro" id="IPR036425">
    <property type="entry name" value="MoaB/Mog-like_dom_sf"/>
</dbReference>
<dbReference type="Gene3D" id="2.40.340.10">
    <property type="entry name" value="MoeA, C-terminal, domain IV"/>
    <property type="match status" value="1"/>
</dbReference>
<dbReference type="SUPFAM" id="SSF53218">
    <property type="entry name" value="Molybdenum cofactor biosynthesis proteins"/>
    <property type="match status" value="1"/>
</dbReference>
<dbReference type="GO" id="GO:0006777">
    <property type="term" value="P:Mo-molybdopterin cofactor biosynthetic process"/>
    <property type="evidence" value="ECO:0007669"/>
    <property type="project" value="UniProtKB-UniRule"/>
</dbReference>